<reference evidence="4 5" key="1">
    <citation type="submission" date="2020-01" db="EMBL/GenBank/DDBJ databases">
        <title>Sphingomonas sp. C33 whole genome sequece.</title>
        <authorList>
            <person name="Park C."/>
        </authorList>
    </citation>
    <scope>NUCLEOTIDE SEQUENCE [LARGE SCALE GENOMIC DNA]</scope>
    <source>
        <strain evidence="4 5">C33</strain>
    </source>
</reference>
<sequence length="131" mass="14372">MRHIYIVDDDADVRQSLQLLLATLTDAHIDAFDSGTEFAACAASLDPGVVLLDYYMPGLNGLAVLEQIVAQRLPFSVVMITAHEDVNVAVDALAAGACDFLEKPYEYENLLMVLRIAFANLDRMTADRPEV</sequence>
<dbReference type="PROSITE" id="PS50110">
    <property type="entry name" value="RESPONSE_REGULATORY"/>
    <property type="match status" value="1"/>
</dbReference>
<dbReference type="InterPro" id="IPR001789">
    <property type="entry name" value="Sig_transdc_resp-reg_receiver"/>
</dbReference>
<evidence type="ECO:0000313" key="5">
    <source>
        <dbReference type="Proteomes" id="UP000464468"/>
    </source>
</evidence>
<evidence type="ECO:0000259" key="3">
    <source>
        <dbReference type="PROSITE" id="PS50110"/>
    </source>
</evidence>
<feature type="domain" description="Response regulatory" evidence="3">
    <location>
        <begin position="3"/>
        <end position="118"/>
    </location>
</feature>
<gene>
    <name evidence="4" type="ORF">GVO57_01720</name>
</gene>
<dbReference type="RefSeq" id="WP_160591336.1">
    <property type="nucleotide sequence ID" value="NZ_CP047895.1"/>
</dbReference>
<name>A0A7Z2S478_9SPHN</name>
<dbReference type="EMBL" id="CP047895">
    <property type="protein sequence ID" value="QHL89775.1"/>
    <property type="molecule type" value="Genomic_DNA"/>
</dbReference>
<dbReference type="Pfam" id="PF00072">
    <property type="entry name" value="Response_reg"/>
    <property type="match status" value="1"/>
</dbReference>
<dbReference type="GO" id="GO:0000156">
    <property type="term" value="F:phosphorelay response regulator activity"/>
    <property type="evidence" value="ECO:0007669"/>
    <property type="project" value="TreeGrafter"/>
</dbReference>
<evidence type="ECO:0000256" key="1">
    <source>
        <dbReference type="ARBA" id="ARBA00023125"/>
    </source>
</evidence>
<dbReference type="KEGG" id="schy:GVO57_01720"/>
<dbReference type="SMART" id="SM00448">
    <property type="entry name" value="REC"/>
    <property type="match status" value="1"/>
</dbReference>
<dbReference type="InterPro" id="IPR011006">
    <property type="entry name" value="CheY-like_superfamily"/>
</dbReference>
<keyword evidence="5" id="KW-1185">Reference proteome</keyword>
<keyword evidence="2" id="KW-0597">Phosphoprotein</keyword>
<evidence type="ECO:0000256" key="2">
    <source>
        <dbReference type="PROSITE-ProRule" id="PRU00169"/>
    </source>
</evidence>
<feature type="modified residue" description="4-aspartylphosphate" evidence="2">
    <location>
        <position position="53"/>
    </location>
</feature>
<dbReference type="Gene3D" id="3.40.50.2300">
    <property type="match status" value="1"/>
</dbReference>
<dbReference type="PANTHER" id="PTHR48111">
    <property type="entry name" value="REGULATOR OF RPOS"/>
    <property type="match status" value="1"/>
</dbReference>
<dbReference type="GO" id="GO:0032993">
    <property type="term" value="C:protein-DNA complex"/>
    <property type="evidence" value="ECO:0007669"/>
    <property type="project" value="TreeGrafter"/>
</dbReference>
<dbReference type="InterPro" id="IPR039420">
    <property type="entry name" value="WalR-like"/>
</dbReference>
<dbReference type="AlphaFoldDB" id="A0A7Z2S478"/>
<dbReference type="GO" id="GO:0006355">
    <property type="term" value="P:regulation of DNA-templated transcription"/>
    <property type="evidence" value="ECO:0007669"/>
    <property type="project" value="TreeGrafter"/>
</dbReference>
<proteinExistence type="predicted"/>
<dbReference type="GO" id="GO:0005829">
    <property type="term" value="C:cytosol"/>
    <property type="evidence" value="ECO:0007669"/>
    <property type="project" value="TreeGrafter"/>
</dbReference>
<keyword evidence="1" id="KW-0238">DNA-binding</keyword>
<dbReference type="Proteomes" id="UP000464468">
    <property type="component" value="Chromosome"/>
</dbReference>
<protein>
    <submittedName>
        <fullName evidence="4">Response regulator</fullName>
    </submittedName>
</protein>
<evidence type="ECO:0000313" key="4">
    <source>
        <dbReference type="EMBL" id="QHL89775.1"/>
    </source>
</evidence>
<dbReference type="PANTHER" id="PTHR48111:SF56">
    <property type="entry name" value="TETRATHIONATE RESPONSE REGULATORY PROTEIN TTRR"/>
    <property type="match status" value="1"/>
</dbReference>
<dbReference type="GO" id="GO:0000976">
    <property type="term" value="F:transcription cis-regulatory region binding"/>
    <property type="evidence" value="ECO:0007669"/>
    <property type="project" value="TreeGrafter"/>
</dbReference>
<accession>A0A7Z2S478</accession>
<dbReference type="SUPFAM" id="SSF52172">
    <property type="entry name" value="CheY-like"/>
    <property type="match status" value="1"/>
</dbReference>
<organism evidence="4 5">
    <name type="scientific">Sphingomonas changnyeongensis</name>
    <dbReference type="NCBI Taxonomy" id="2698679"/>
    <lineage>
        <taxon>Bacteria</taxon>
        <taxon>Pseudomonadati</taxon>
        <taxon>Pseudomonadota</taxon>
        <taxon>Alphaproteobacteria</taxon>
        <taxon>Sphingomonadales</taxon>
        <taxon>Sphingomonadaceae</taxon>
        <taxon>Sphingomonas</taxon>
    </lineage>
</organism>